<accession>A0A9X2PWK0</accession>
<feature type="transmembrane region" description="Helical" evidence="1">
    <location>
        <begin position="49"/>
        <end position="67"/>
    </location>
</feature>
<evidence type="ECO:0000313" key="2">
    <source>
        <dbReference type="EMBL" id="MCS3678170.1"/>
    </source>
</evidence>
<dbReference type="EMBL" id="JANUAU010000006">
    <property type="protein sequence ID" value="MCS3678170.1"/>
    <property type="molecule type" value="Genomic_DNA"/>
</dbReference>
<organism evidence="2 3">
    <name type="scientific">Salinibacter ruber</name>
    <dbReference type="NCBI Taxonomy" id="146919"/>
    <lineage>
        <taxon>Bacteria</taxon>
        <taxon>Pseudomonadati</taxon>
        <taxon>Rhodothermota</taxon>
        <taxon>Rhodothermia</taxon>
        <taxon>Rhodothermales</taxon>
        <taxon>Salinibacteraceae</taxon>
        <taxon>Salinibacter</taxon>
    </lineage>
</organism>
<sequence length="273" mass="28486">MTPAPRRTAARLSVAVVLLMALSSGAGLFAHDLYRDNALVAARWYGSDLVTLGVAAPLLGIALLGAWGGSRRAVLVWMGMLAYSLHNAAFYLFGAAFNSLFLVYAALVALSGVALAFGLLSIDATALHRQVQPGLPVRWIGGFLAGVAVTLGGLYGAFSLRHVATGQGPALLDAMGPRAHLVAALHLTMVVPVALLAASWLWQQRPWGYVWATLWAVAGAACMLSLSAATVAAVVVGPSTTWMPLLLWAPIGVGCVLVGGVLLRALRPDSRTR</sequence>
<protein>
    <submittedName>
        <fullName evidence="2">Uncharacterized protein</fullName>
    </submittedName>
</protein>
<dbReference type="AlphaFoldDB" id="A0A9X2PWK0"/>
<comment type="caution">
    <text evidence="2">The sequence shown here is derived from an EMBL/GenBank/DDBJ whole genome shotgun (WGS) entry which is preliminary data.</text>
</comment>
<feature type="transmembrane region" description="Helical" evidence="1">
    <location>
        <begin position="209"/>
        <end position="236"/>
    </location>
</feature>
<feature type="transmembrane region" description="Helical" evidence="1">
    <location>
        <begin position="139"/>
        <end position="158"/>
    </location>
</feature>
<feature type="transmembrane region" description="Helical" evidence="1">
    <location>
        <begin position="101"/>
        <end position="127"/>
    </location>
</feature>
<gene>
    <name evidence="2" type="ORF">GGP71_002100</name>
</gene>
<evidence type="ECO:0000256" key="1">
    <source>
        <dbReference type="SAM" id="Phobius"/>
    </source>
</evidence>
<feature type="transmembrane region" description="Helical" evidence="1">
    <location>
        <begin position="74"/>
        <end position="95"/>
    </location>
</feature>
<keyword evidence="1" id="KW-0812">Transmembrane</keyword>
<reference evidence="2" key="1">
    <citation type="submission" date="2022-08" db="EMBL/GenBank/DDBJ databases">
        <title>Genomic Encyclopedia of Type Strains, Phase V (KMG-V): Genome sequencing to study the core and pangenomes of soil and plant-associated prokaryotes.</title>
        <authorList>
            <person name="Whitman W."/>
        </authorList>
    </citation>
    <scope>NUCLEOTIDE SEQUENCE</scope>
    <source>
        <strain evidence="2">0</strain>
    </source>
</reference>
<dbReference type="RefSeq" id="WP_259080494.1">
    <property type="nucleotide sequence ID" value="NZ_JANUAU010000006.1"/>
</dbReference>
<evidence type="ECO:0000313" key="3">
    <source>
        <dbReference type="Proteomes" id="UP001155027"/>
    </source>
</evidence>
<keyword evidence="1" id="KW-0472">Membrane</keyword>
<feature type="transmembrane region" description="Helical" evidence="1">
    <location>
        <begin position="242"/>
        <end position="263"/>
    </location>
</feature>
<name>A0A9X2PWK0_9BACT</name>
<feature type="transmembrane region" description="Helical" evidence="1">
    <location>
        <begin position="178"/>
        <end position="202"/>
    </location>
</feature>
<dbReference type="Proteomes" id="UP001155027">
    <property type="component" value="Unassembled WGS sequence"/>
</dbReference>
<keyword evidence="1" id="KW-1133">Transmembrane helix</keyword>
<proteinExistence type="predicted"/>